<dbReference type="OrthoDB" id="1055148at2759"/>
<dbReference type="AlphaFoldDB" id="A0A1S2YTX5"/>
<proteinExistence type="inferred from homology"/>
<evidence type="ECO:0000256" key="5">
    <source>
        <dbReference type="ARBA" id="ARBA00022692"/>
    </source>
</evidence>
<dbReference type="GO" id="GO:0020037">
    <property type="term" value="F:heme binding"/>
    <property type="evidence" value="ECO:0007669"/>
    <property type="project" value="InterPro"/>
</dbReference>
<evidence type="ECO:0000313" key="15">
    <source>
        <dbReference type="RefSeq" id="XP_004509861.1"/>
    </source>
</evidence>
<dbReference type="PANTHER" id="PTHR24298:SF800">
    <property type="entry name" value="CYTOCHROME P450 89A2-RELATED"/>
    <property type="match status" value="1"/>
</dbReference>
<dbReference type="RefSeq" id="XP_004509861.1">
    <property type="nucleotide sequence ID" value="XM_004509804.3"/>
</dbReference>
<dbReference type="Pfam" id="PF00067">
    <property type="entry name" value="p450"/>
    <property type="match status" value="1"/>
</dbReference>
<dbReference type="GO" id="GO:0005506">
    <property type="term" value="F:iron ion binding"/>
    <property type="evidence" value="ECO:0007669"/>
    <property type="project" value="InterPro"/>
</dbReference>
<dbReference type="KEGG" id="cam:101501122"/>
<comment type="subcellular location">
    <subcellularLocation>
        <location evidence="2">Membrane</location>
        <topology evidence="2">Single-pass membrane protein</topology>
    </subcellularLocation>
</comment>
<organism evidence="14 15">
    <name type="scientific">Cicer arietinum</name>
    <name type="common">Chickpea</name>
    <name type="synonym">Garbanzo</name>
    <dbReference type="NCBI Taxonomy" id="3827"/>
    <lineage>
        <taxon>Eukaryota</taxon>
        <taxon>Viridiplantae</taxon>
        <taxon>Streptophyta</taxon>
        <taxon>Embryophyta</taxon>
        <taxon>Tracheophyta</taxon>
        <taxon>Spermatophyta</taxon>
        <taxon>Magnoliopsida</taxon>
        <taxon>eudicotyledons</taxon>
        <taxon>Gunneridae</taxon>
        <taxon>Pentapetalae</taxon>
        <taxon>rosids</taxon>
        <taxon>fabids</taxon>
        <taxon>Fabales</taxon>
        <taxon>Fabaceae</taxon>
        <taxon>Papilionoideae</taxon>
        <taxon>50 kb inversion clade</taxon>
        <taxon>NPAAA clade</taxon>
        <taxon>Hologalegina</taxon>
        <taxon>IRL clade</taxon>
        <taxon>Cicereae</taxon>
        <taxon>Cicer</taxon>
    </lineage>
</organism>
<sequence length="506" mass="58423">MDTWFLVLVSLCLSILIFIFIRSLQSNNLPPGPLYFPIITDLLLLSKSFSQLESIIPNFHAKHGPVISFHFCSTLYISISDRSLAYQALIQNGTVFASRPKSLSKNTHQFNITSSLYGSTWRVLRNNLASVMLNPSRFISFSNIRKCVLKNLLNQLKLEASSNNSIKFIDHVQHSIFCLLVFMCFGEKIGNEKLQHIKHVQRRLISNARKFGALNFFPKVVSRILFRKRWQELSLLRNFQKELFVELIESRKKFIDNNNNNNNNNDENVVYYVDTLLNLKLPDEKRRLHEGEIVTLCSEFVTAGTDTTLTTLEWIMANLVKYKHVQDRIVEEIREVVGDTEEKEVSEEDLEKLPYLKAVILEGLRCHPPTRYLIPHAVTEDVVLNGCLIPKNRTVNFMVAEVGWDPTVWEDPMMFKPERFLRDVTSSNGFDVCGKKELKMMPFGAGKRMCPAYKLAMLHLEYFVANLVLNFQWNTSLPNSNVDFSEKQEFTMVMKHPLEATISSRI</sequence>
<dbReference type="eggNOG" id="KOG0156">
    <property type="taxonomic scope" value="Eukaryota"/>
</dbReference>
<dbReference type="SUPFAM" id="SSF48264">
    <property type="entry name" value="Cytochrome P450"/>
    <property type="match status" value="1"/>
</dbReference>
<keyword evidence="14" id="KW-1185">Reference proteome</keyword>
<keyword evidence="11" id="KW-0472">Membrane</keyword>
<keyword evidence="7" id="KW-1133">Transmembrane helix</keyword>
<evidence type="ECO:0000256" key="10">
    <source>
        <dbReference type="ARBA" id="ARBA00023033"/>
    </source>
</evidence>
<protein>
    <submittedName>
        <fullName evidence="15">Cytochrome P450 89A2-like</fullName>
    </submittedName>
</protein>
<comment type="similarity">
    <text evidence="3 13">Belongs to the cytochrome P450 family.</text>
</comment>
<gene>
    <name evidence="15" type="primary">LOC101501122</name>
</gene>
<dbReference type="STRING" id="3827.A0A1S2YTX5"/>
<evidence type="ECO:0000313" key="14">
    <source>
        <dbReference type="Proteomes" id="UP000087171"/>
    </source>
</evidence>
<evidence type="ECO:0000256" key="2">
    <source>
        <dbReference type="ARBA" id="ARBA00004167"/>
    </source>
</evidence>
<evidence type="ECO:0000256" key="6">
    <source>
        <dbReference type="ARBA" id="ARBA00022723"/>
    </source>
</evidence>
<dbReference type="Proteomes" id="UP000087171">
    <property type="component" value="Chromosome Ca7"/>
</dbReference>
<comment type="cofactor">
    <cofactor evidence="1 12">
        <name>heme</name>
        <dbReference type="ChEBI" id="CHEBI:30413"/>
    </cofactor>
</comment>
<dbReference type="InterPro" id="IPR036396">
    <property type="entry name" value="Cyt_P450_sf"/>
</dbReference>
<evidence type="ECO:0000256" key="3">
    <source>
        <dbReference type="ARBA" id="ARBA00010617"/>
    </source>
</evidence>
<keyword evidence="5" id="KW-0812">Transmembrane</keyword>
<dbReference type="CDD" id="cd11075">
    <property type="entry name" value="CYP77_89"/>
    <property type="match status" value="1"/>
</dbReference>
<accession>A0A1S2YTX5</accession>
<dbReference type="PROSITE" id="PS00086">
    <property type="entry name" value="CYTOCHROME_P450"/>
    <property type="match status" value="1"/>
</dbReference>
<dbReference type="Gene3D" id="1.10.630.10">
    <property type="entry name" value="Cytochrome P450"/>
    <property type="match status" value="1"/>
</dbReference>
<evidence type="ECO:0000256" key="1">
    <source>
        <dbReference type="ARBA" id="ARBA00001971"/>
    </source>
</evidence>
<keyword evidence="9 12" id="KW-0408">Iron</keyword>
<evidence type="ECO:0000256" key="7">
    <source>
        <dbReference type="ARBA" id="ARBA00022989"/>
    </source>
</evidence>
<name>A0A1S2YTX5_CICAR</name>
<dbReference type="InterPro" id="IPR051103">
    <property type="entry name" value="Plant_metabolite_P450s"/>
</dbReference>
<dbReference type="InterPro" id="IPR017972">
    <property type="entry name" value="Cyt_P450_CS"/>
</dbReference>
<keyword evidence="6 12" id="KW-0479">Metal-binding</keyword>
<keyword evidence="4 12" id="KW-0349">Heme</keyword>
<keyword evidence="8 13" id="KW-0560">Oxidoreductase</keyword>
<reference evidence="14" key="1">
    <citation type="journal article" date="2013" name="Nat. Biotechnol.">
        <title>Draft genome sequence of chickpea (Cicer arietinum) provides a resource for trait improvement.</title>
        <authorList>
            <person name="Varshney R.K."/>
            <person name="Song C."/>
            <person name="Saxena R.K."/>
            <person name="Azam S."/>
            <person name="Yu S."/>
            <person name="Sharpe A.G."/>
            <person name="Cannon S."/>
            <person name="Baek J."/>
            <person name="Rosen B.D."/>
            <person name="Tar'an B."/>
            <person name="Millan T."/>
            <person name="Zhang X."/>
            <person name="Ramsay L.D."/>
            <person name="Iwata A."/>
            <person name="Wang Y."/>
            <person name="Nelson W."/>
            <person name="Farmer A.D."/>
            <person name="Gaur P.M."/>
            <person name="Soderlund C."/>
            <person name="Penmetsa R.V."/>
            <person name="Xu C."/>
            <person name="Bharti A.K."/>
            <person name="He W."/>
            <person name="Winter P."/>
            <person name="Zhao S."/>
            <person name="Hane J.K."/>
            <person name="Carrasquilla-Garcia N."/>
            <person name="Condie J.A."/>
            <person name="Upadhyaya H.D."/>
            <person name="Luo M.C."/>
            <person name="Thudi M."/>
            <person name="Gowda C.L."/>
            <person name="Singh N.P."/>
            <person name="Lichtenzveig J."/>
            <person name="Gali K.K."/>
            <person name="Rubio J."/>
            <person name="Nadarajan N."/>
            <person name="Dolezel J."/>
            <person name="Bansal K.C."/>
            <person name="Xu X."/>
            <person name="Edwards D."/>
            <person name="Zhang G."/>
            <person name="Kahl G."/>
            <person name="Gil J."/>
            <person name="Singh K.B."/>
            <person name="Datta S.K."/>
            <person name="Jackson S.A."/>
            <person name="Wang J."/>
            <person name="Cook D.R."/>
        </authorList>
    </citation>
    <scope>NUCLEOTIDE SEQUENCE [LARGE SCALE GENOMIC DNA]</scope>
    <source>
        <strain evidence="14">cv. CDC Frontier</strain>
    </source>
</reference>
<dbReference type="PRINTS" id="PR00463">
    <property type="entry name" value="EP450I"/>
</dbReference>
<evidence type="ECO:0000256" key="8">
    <source>
        <dbReference type="ARBA" id="ARBA00023002"/>
    </source>
</evidence>
<dbReference type="GeneID" id="101501122"/>
<dbReference type="GO" id="GO:0016020">
    <property type="term" value="C:membrane"/>
    <property type="evidence" value="ECO:0007669"/>
    <property type="project" value="UniProtKB-SubCell"/>
</dbReference>
<evidence type="ECO:0000256" key="9">
    <source>
        <dbReference type="ARBA" id="ARBA00023004"/>
    </source>
</evidence>
<dbReference type="InterPro" id="IPR002401">
    <property type="entry name" value="Cyt_P450_E_grp-I"/>
</dbReference>
<evidence type="ECO:0000256" key="12">
    <source>
        <dbReference type="PIRSR" id="PIRSR602401-1"/>
    </source>
</evidence>
<evidence type="ECO:0000256" key="4">
    <source>
        <dbReference type="ARBA" id="ARBA00022617"/>
    </source>
</evidence>
<dbReference type="InterPro" id="IPR001128">
    <property type="entry name" value="Cyt_P450"/>
</dbReference>
<keyword evidence="10 13" id="KW-0503">Monooxygenase</keyword>
<dbReference type="PANTHER" id="PTHR24298">
    <property type="entry name" value="FLAVONOID 3'-MONOOXYGENASE-RELATED"/>
    <property type="match status" value="1"/>
</dbReference>
<dbReference type="FunFam" id="1.10.630.10:FF:000012">
    <property type="entry name" value="Cytochrome P450 family protein"/>
    <property type="match status" value="1"/>
</dbReference>
<evidence type="ECO:0000256" key="13">
    <source>
        <dbReference type="RuleBase" id="RU000461"/>
    </source>
</evidence>
<dbReference type="GO" id="GO:0016709">
    <property type="term" value="F:oxidoreductase activity, acting on paired donors, with incorporation or reduction of molecular oxygen, NAD(P)H as one donor, and incorporation of one atom of oxygen"/>
    <property type="evidence" value="ECO:0007669"/>
    <property type="project" value="TreeGrafter"/>
</dbReference>
<reference evidence="15" key="2">
    <citation type="submission" date="2025-08" db="UniProtKB">
        <authorList>
            <consortium name="RefSeq"/>
        </authorList>
    </citation>
    <scope>IDENTIFICATION</scope>
    <source>
        <tissue evidence="15">Etiolated seedlings</tissue>
    </source>
</reference>
<dbReference type="PaxDb" id="3827-XP_004509861.1"/>
<dbReference type="PRINTS" id="PR00385">
    <property type="entry name" value="P450"/>
</dbReference>
<evidence type="ECO:0000256" key="11">
    <source>
        <dbReference type="ARBA" id="ARBA00023136"/>
    </source>
</evidence>
<feature type="binding site" description="axial binding residue" evidence="12">
    <location>
        <position position="450"/>
    </location>
    <ligand>
        <name>heme</name>
        <dbReference type="ChEBI" id="CHEBI:30413"/>
    </ligand>
    <ligandPart>
        <name>Fe</name>
        <dbReference type="ChEBI" id="CHEBI:18248"/>
    </ligandPart>
</feature>